<keyword evidence="3" id="KW-1185">Reference proteome</keyword>
<accession>S8F1R9</accession>
<protein>
    <submittedName>
        <fullName evidence="2">Uncharacterized protein</fullName>
    </submittedName>
</protein>
<feature type="region of interest" description="Disordered" evidence="1">
    <location>
        <begin position="303"/>
        <end position="333"/>
    </location>
</feature>
<reference evidence="2 3" key="1">
    <citation type="journal article" date="2012" name="Science">
        <title>The Paleozoic origin of enzymatic lignin decomposition reconstructed from 31 fungal genomes.</title>
        <authorList>
            <person name="Floudas D."/>
            <person name="Binder M."/>
            <person name="Riley R."/>
            <person name="Barry K."/>
            <person name="Blanchette R.A."/>
            <person name="Henrissat B."/>
            <person name="Martinez A.T."/>
            <person name="Otillar R."/>
            <person name="Spatafora J.W."/>
            <person name="Yadav J.S."/>
            <person name="Aerts A."/>
            <person name="Benoit I."/>
            <person name="Boyd A."/>
            <person name="Carlson A."/>
            <person name="Copeland A."/>
            <person name="Coutinho P.M."/>
            <person name="de Vries R.P."/>
            <person name="Ferreira P."/>
            <person name="Findley K."/>
            <person name="Foster B."/>
            <person name="Gaskell J."/>
            <person name="Glotzer D."/>
            <person name="Gorecki P."/>
            <person name="Heitman J."/>
            <person name="Hesse C."/>
            <person name="Hori C."/>
            <person name="Igarashi K."/>
            <person name="Jurgens J.A."/>
            <person name="Kallen N."/>
            <person name="Kersten P."/>
            <person name="Kohler A."/>
            <person name="Kuees U."/>
            <person name="Kumar T.K.A."/>
            <person name="Kuo A."/>
            <person name="LaButti K."/>
            <person name="Larrondo L.F."/>
            <person name="Lindquist E."/>
            <person name="Ling A."/>
            <person name="Lombard V."/>
            <person name="Lucas S."/>
            <person name="Lundell T."/>
            <person name="Martin R."/>
            <person name="McLaughlin D.J."/>
            <person name="Morgenstern I."/>
            <person name="Morin E."/>
            <person name="Murat C."/>
            <person name="Nagy L.G."/>
            <person name="Nolan M."/>
            <person name="Ohm R.A."/>
            <person name="Patyshakuliyeva A."/>
            <person name="Rokas A."/>
            <person name="Ruiz-Duenas F.J."/>
            <person name="Sabat G."/>
            <person name="Salamov A."/>
            <person name="Samejima M."/>
            <person name="Schmutz J."/>
            <person name="Slot J.C."/>
            <person name="St John F."/>
            <person name="Stenlid J."/>
            <person name="Sun H."/>
            <person name="Sun S."/>
            <person name="Syed K."/>
            <person name="Tsang A."/>
            <person name="Wiebenga A."/>
            <person name="Young D."/>
            <person name="Pisabarro A."/>
            <person name="Eastwood D.C."/>
            <person name="Martin F."/>
            <person name="Cullen D."/>
            <person name="Grigoriev I.V."/>
            <person name="Hibbett D.S."/>
        </authorList>
    </citation>
    <scope>NUCLEOTIDE SEQUENCE</scope>
    <source>
        <strain evidence="3">FP-58527</strain>
    </source>
</reference>
<organism evidence="2 3">
    <name type="scientific">Fomitopsis schrenkii</name>
    <name type="common">Brown rot fungus</name>
    <dbReference type="NCBI Taxonomy" id="2126942"/>
    <lineage>
        <taxon>Eukaryota</taxon>
        <taxon>Fungi</taxon>
        <taxon>Dikarya</taxon>
        <taxon>Basidiomycota</taxon>
        <taxon>Agaricomycotina</taxon>
        <taxon>Agaricomycetes</taxon>
        <taxon>Polyporales</taxon>
        <taxon>Fomitopsis</taxon>
    </lineage>
</organism>
<evidence type="ECO:0000256" key="1">
    <source>
        <dbReference type="SAM" id="MobiDB-lite"/>
    </source>
</evidence>
<sequence length="349" mass="38292">MSHNIAAINAHQVRFSRLLDVLHADLAVEPRYRASNDREWLAWAHGTRWHLRTLFESYCAVVAHEPDALLSPLAVAPVTQLLDYCDSVFQSDSPIAVERSGMPYATLAWSESSVTEIQNRACDATPADPPQYSAMPMYLDDFRSLPSSLHGIAVLVDSLLADSRSHTLELRRLTDCVEGIALTGRDAPPTTTRNIPARGILTAVSLKVRSLALTPLLSLLQHYFNEVFKDCDTPEIERVGVPFPTLAWSEAAVLYKQTQPNTRLAVGLPMYTTVPTYLNDYRSLPTIVSEMSQLVDRLLEASHNKPSEPTGGPDDTMPALVPEPATNPAGPSLIDTLRALTTPTAPRCG</sequence>
<dbReference type="Proteomes" id="UP000015241">
    <property type="component" value="Unassembled WGS sequence"/>
</dbReference>
<dbReference type="AlphaFoldDB" id="S8F1R9"/>
<proteinExistence type="predicted"/>
<name>S8F1R9_FOMSC</name>
<gene>
    <name evidence="2" type="ORF">FOMPIDRAFT_1056395</name>
</gene>
<evidence type="ECO:0000313" key="3">
    <source>
        <dbReference type="Proteomes" id="UP000015241"/>
    </source>
</evidence>
<dbReference type="InParanoid" id="S8F1R9"/>
<evidence type="ECO:0000313" key="2">
    <source>
        <dbReference type="EMBL" id="EPS92964.1"/>
    </source>
</evidence>
<dbReference type="EMBL" id="KE504313">
    <property type="protein sequence ID" value="EPS92964.1"/>
    <property type="molecule type" value="Genomic_DNA"/>
</dbReference>
<dbReference type="HOGENOM" id="CLU_921460_0_0_1"/>